<proteinExistence type="predicted"/>
<dbReference type="KEGG" id="rsin:B6N60_00385"/>
<protein>
    <submittedName>
        <fullName evidence="1">Uncharacterized protein</fullName>
    </submittedName>
</protein>
<dbReference type="EMBL" id="CP021056">
    <property type="protein sequence ID" value="QXE21708.1"/>
    <property type="molecule type" value="Genomic_DNA"/>
</dbReference>
<name>A0A975T3W7_9NOST</name>
<gene>
    <name evidence="1" type="ORF">B6N60_00385</name>
</gene>
<evidence type="ECO:0000313" key="2">
    <source>
        <dbReference type="Proteomes" id="UP000683511"/>
    </source>
</evidence>
<accession>A0A975T3W7</accession>
<dbReference type="Proteomes" id="UP000683511">
    <property type="component" value="Chromosome"/>
</dbReference>
<reference evidence="1" key="1">
    <citation type="submission" date="2017-04" db="EMBL/GenBank/DDBJ databases">
        <title>Genome deletions in a multicellular cyanobacterial endosymbiont for morphological adaptation in marine diatoms.</title>
        <authorList>
            <person name="Wang Y."/>
            <person name="Gao H."/>
            <person name="Li R."/>
            <person name="Xu X."/>
        </authorList>
    </citation>
    <scope>NUCLEOTIDE SEQUENCE</scope>
    <source>
        <strain evidence="1">FACHB 800</strain>
    </source>
</reference>
<sequence>MSVLIAIRASKYIDLRRIGFGGLLEQIYYFNWKM</sequence>
<evidence type="ECO:0000313" key="1">
    <source>
        <dbReference type="EMBL" id="QXE21708.1"/>
    </source>
</evidence>
<keyword evidence="2" id="KW-1185">Reference proteome</keyword>
<organism evidence="1 2">
    <name type="scientific">Richelia sinica FACHB-800</name>
    <dbReference type="NCBI Taxonomy" id="1357546"/>
    <lineage>
        <taxon>Bacteria</taxon>
        <taxon>Bacillati</taxon>
        <taxon>Cyanobacteriota</taxon>
        <taxon>Cyanophyceae</taxon>
        <taxon>Nostocales</taxon>
        <taxon>Nostocaceae</taxon>
        <taxon>Richelia</taxon>
    </lineage>
</organism>
<dbReference type="AlphaFoldDB" id="A0A975T3W7"/>